<dbReference type="Pfam" id="PF00583">
    <property type="entry name" value="Acetyltransf_1"/>
    <property type="match status" value="1"/>
</dbReference>
<evidence type="ECO:0000256" key="3">
    <source>
        <dbReference type="ARBA" id="ARBA00023315"/>
    </source>
</evidence>
<accession>A0A4P9VL47</accession>
<dbReference type="InterPro" id="IPR000182">
    <property type="entry name" value="GNAT_dom"/>
</dbReference>
<keyword evidence="6" id="KW-1185">Reference proteome</keyword>
<dbReference type="RefSeq" id="WP_094787281.1">
    <property type="nucleotide sequence ID" value="NZ_NDXW01000001.1"/>
</dbReference>
<gene>
    <name evidence="5" type="ORF">B9G39_11740</name>
</gene>
<dbReference type="PANTHER" id="PTHR10545">
    <property type="entry name" value="DIAMINE N-ACETYLTRANSFERASE"/>
    <property type="match status" value="1"/>
</dbReference>
<dbReference type="InterPro" id="IPR051016">
    <property type="entry name" value="Diverse_Substrate_AcTransf"/>
</dbReference>
<sequence length="167" mass="18811">MSSSFQLDDSRISLRWAKPEDIPLIHSLIKGLADYEQRPHDMIAKPENLHDCLFGESPLAETILAFNQSQPAGFALFQTLYSTFLGKRYIYLEDIFILPEFRGNGIGKHLFTSLARVCLSRGYAGMEWSVLDWNDPAISFYKAIGATKASGHLHYALTGNALRRLSK</sequence>
<dbReference type="FunFam" id="3.40.630.30:FF:000064">
    <property type="entry name" value="GNAT family acetyltransferase"/>
    <property type="match status" value="1"/>
</dbReference>
<evidence type="ECO:0000256" key="1">
    <source>
        <dbReference type="ARBA" id="ARBA00008694"/>
    </source>
</evidence>
<name>A0A4P9VL47_9GAMM</name>
<organism evidence="5 6">
    <name type="scientific">Zooshikella ganghwensis</name>
    <dbReference type="NCBI Taxonomy" id="202772"/>
    <lineage>
        <taxon>Bacteria</taxon>
        <taxon>Pseudomonadati</taxon>
        <taxon>Pseudomonadota</taxon>
        <taxon>Gammaproteobacteria</taxon>
        <taxon>Oceanospirillales</taxon>
        <taxon>Zooshikellaceae</taxon>
        <taxon>Zooshikella</taxon>
    </lineage>
</organism>
<evidence type="ECO:0000259" key="4">
    <source>
        <dbReference type="PROSITE" id="PS51186"/>
    </source>
</evidence>
<dbReference type="AlphaFoldDB" id="A0A4P9VL47"/>
<dbReference type="PROSITE" id="PS51186">
    <property type="entry name" value="GNAT"/>
    <property type="match status" value="1"/>
</dbReference>
<dbReference type="InterPro" id="IPR016181">
    <property type="entry name" value="Acyl_CoA_acyltransferase"/>
</dbReference>
<dbReference type="Proteomes" id="UP000257039">
    <property type="component" value="Unassembled WGS sequence"/>
</dbReference>
<dbReference type="EMBL" id="NDXW01000001">
    <property type="protein sequence ID" value="RDH44065.1"/>
    <property type="molecule type" value="Genomic_DNA"/>
</dbReference>
<dbReference type="CDD" id="cd04301">
    <property type="entry name" value="NAT_SF"/>
    <property type="match status" value="1"/>
</dbReference>
<evidence type="ECO:0000256" key="2">
    <source>
        <dbReference type="ARBA" id="ARBA00022679"/>
    </source>
</evidence>
<protein>
    <submittedName>
        <fullName evidence="5">GNAT family N-acetyltransferase</fullName>
    </submittedName>
</protein>
<evidence type="ECO:0000313" key="6">
    <source>
        <dbReference type="Proteomes" id="UP000257039"/>
    </source>
</evidence>
<evidence type="ECO:0000313" key="5">
    <source>
        <dbReference type="EMBL" id="RDH44065.1"/>
    </source>
</evidence>
<keyword evidence="3" id="KW-0012">Acyltransferase</keyword>
<dbReference type="Gene3D" id="3.40.630.30">
    <property type="match status" value="1"/>
</dbReference>
<reference evidence="5 6" key="1">
    <citation type="submission" date="2017-04" db="EMBL/GenBank/DDBJ databases">
        <title>Draft genome sequence of Zooshikella ganghwensis VG4 isolated from Red Sea sediments.</title>
        <authorList>
            <person name="Rehman Z."/>
            <person name="Alam I."/>
            <person name="Kamau A."/>
            <person name="Bajic V."/>
            <person name="Leiknes T."/>
        </authorList>
    </citation>
    <scope>NUCLEOTIDE SEQUENCE [LARGE SCALE GENOMIC DNA]</scope>
    <source>
        <strain evidence="5 6">VG4</strain>
    </source>
</reference>
<keyword evidence="2 5" id="KW-0808">Transferase</keyword>
<proteinExistence type="inferred from homology"/>
<comment type="similarity">
    <text evidence="1">Belongs to the acetyltransferase family.</text>
</comment>
<dbReference type="PANTHER" id="PTHR10545:SF29">
    <property type="entry name" value="GH14572P-RELATED"/>
    <property type="match status" value="1"/>
</dbReference>
<feature type="domain" description="N-acetyltransferase" evidence="4">
    <location>
        <begin position="12"/>
        <end position="167"/>
    </location>
</feature>
<dbReference type="SUPFAM" id="SSF55729">
    <property type="entry name" value="Acyl-CoA N-acyltransferases (Nat)"/>
    <property type="match status" value="1"/>
</dbReference>
<dbReference type="GO" id="GO:0008080">
    <property type="term" value="F:N-acetyltransferase activity"/>
    <property type="evidence" value="ECO:0007669"/>
    <property type="project" value="TreeGrafter"/>
</dbReference>
<comment type="caution">
    <text evidence="5">The sequence shown here is derived from an EMBL/GenBank/DDBJ whole genome shotgun (WGS) entry which is preliminary data.</text>
</comment>